<proteinExistence type="predicted"/>
<feature type="compositionally biased region" description="Basic and acidic residues" evidence="1">
    <location>
        <begin position="87"/>
        <end position="99"/>
    </location>
</feature>
<feature type="region of interest" description="Disordered" evidence="1">
    <location>
        <begin position="87"/>
        <end position="119"/>
    </location>
</feature>
<gene>
    <name evidence="2" type="ORF">ALC57_05825</name>
</gene>
<evidence type="ECO:0000313" key="3">
    <source>
        <dbReference type="Proteomes" id="UP000078492"/>
    </source>
</evidence>
<dbReference type="AlphaFoldDB" id="A0A151J9P9"/>
<reference evidence="2 3" key="1">
    <citation type="submission" date="2015-09" db="EMBL/GenBank/DDBJ databases">
        <title>Trachymyrmex cornetzi WGS genome.</title>
        <authorList>
            <person name="Nygaard S."/>
            <person name="Hu H."/>
            <person name="Boomsma J."/>
            <person name="Zhang G."/>
        </authorList>
    </citation>
    <scope>NUCLEOTIDE SEQUENCE [LARGE SCALE GENOMIC DNA]</scope>
    <source>
        <strain evidence="2">Tcor2-1</strain>
        <tissue evidence="2">Whole body</tissue>
    </source>
</reference>
<feature type="compositionally biased region" description="Basic residues" evidence="1">
    <location>
        <begin position="254"/>
        <end position="266"/>
    </location>
</feature>
<dbReference type="EMBL" id="KQ979367">
    <property type="protein sequence ID" value="KYN21795.1"/>
    <property type="molecule type" value="Genomic_DNA"/>
</dbReference>
<dbReference type="Proteomes" id="UP000078492">
    <property type="component" value="Unassembled WGS sequence"/>
</dbReference>
<feature type="compositionally biased region" description="Basic and acidic residues" evidence="1">
    <location>
        <begin position="106"/>
        <end position="115"/>
    </location>
</feature>
<evidence type="ECO:0000256" key="1">
    <source>
        <dbReference type="SAM" id="MobiDB-lite"/>
    </source>
</evidence>
<feature type="non-terminal residue" evidence="2">
    <location>
        <position position="1"/>
    </location>
</feature>
<organism evidence="2 3">
    <name type="scientific">Trachymyrmex cornetzi</name>
    <dbReference type="NCBI Taxonomy" id="471704"/>
    <lineage>
        <taxon>Eukaryota</taxon>
        <taxon>Metazoa</taxon>
        <taxon>Ecdysozoa</taxon>
        <taxon>Arthropoda</taxon>
        <taxon>Hexapoda</taxon>
        <taxon>Insecta</taxon>
        <taxon>Pterygota</taxon>
        <taxon>Neoptera</taxon>
        <taxon>Endopterygota</taxon>
        <taxon>Hymenoptera</taxon>
        <taxon>Apocrita</taxon>
        <taxon>Aculeata</taxon>
        <taxon>Formicoidea</taxon>
        <taxon>Formicidae</taxon>
        <taxon>Myrmicinae</taxon>
        <taxon>Trachymyrmex</taxon>
    </lineage>
</organism>
<feature type="region of interest" description="Disordered" evidence="1">
    <location>
        <begin position="441"/>
        <end position="493"/>
    </location>
</feature>
<name>A0A151J9P9_9HYME</name>
<evidence type="ECO:0000313" key="2">
    <source>
        <dbReference type="EMBL" id="KYN21795.1"/>
    </source>
</evidence>
<sequence length="602" mass="66874">EGGDELGGWSASLPVVLHRQQLYNMDMNTDKDNDLQEFGCLQRFPGGIVPAPGRSTHVALGPGGSCEGLAGGLPTGSPAKLATVRIESEENVRDSEEGRAPSATGDVKEKEEAQKKIHKRKELKLCLGRAETVDLSAGASSDGLMAASLDSTRRPTRSRKPRIVEVKKYPKEMRIRVVAGEIVNSPVAEKDSGSVGFSTPEIAGPPRKSEVVDPTRPSTSMDETEGECTEWVADTPNFSFEERYDFSSSSFKQVPRKGKKRGRKPKGNNAAGSHALTKLTANRMEYEADDLDKDDFLKIVKKGGRGPKKRRGLVEYQFDGRLTSKQKDAVEEVTGLFPQMSPKSVVAETLRVLEIAGEAERRTTTMKGDFRRQIKVGVNVAKIAVQRLVTDIAKHSRPADEIKENNLALEREVVRLRREMDSFCRERTALKGQVETLSRTVQDLRDRKEMDRRRSSRRSRDYSPESEEKIPEYRSPVTSRPRERRSVRRGTSIGTEVPRVDEVEAYRPALGGVRKRLEVDPRRRTKVDGDGRITLERIEPNIGIRSSRREEGALRKLECAESGSVPDGGTRSRADSPLPSSSVTYPPDGEPWVEAVTCSYVY</sequence>
<protein>
    <submittedName>
        <fullName evidence="2">Uncharacterized protein</fullName>
    </submittedName>
</protein>
<feature type="region of interest" description="Disordered" evidence="1">
    <location>
        <begin position="553"/>
        <end position="589"/>
    </location>
</feature>
<feature type="region of interest" description="Disordered" evidence="1">
    <location>
        <begin position="249"/>
        <end position="276"/>
    </location>
</feature>
<feature type="compositionally biased region" description="Basic and acidic residues" evidence="1">
    <location>
        <begin position="442"/>
        <end position="472"/>
    </location>
</feature>
<feature type="region of interest" description="Disordered" evidence="1">
    <location>
        <begin position="188"/>
        <end position="232"/>
    </location>
</feature>
<accession>A0A151J9P9</accession>
<keyword evidence="3" id="KW-1185">Reference proteome</keyword>